<protein>
    <submittedName>
        <fullName evidence="7">DNA-binding transcriptional regulator, MocR family, contains an aminotransferase domain</fullName>
    </submittedName>
</protein>
<dbReference type="GO" id="GO:0003700">
    <property type="term" value="F:DNA-binding transcription factor activity"/>
    <property type="evidence" value="ECO:0007669"/>
    <property type="project" value="InterPro"/>
</dbReference>
<gene>
    <name evidence="7" type="ORF">SAMN02745126_02174</name>
</gene>
<reference evidence="8" key="1">
    <citation type="submission" date="2017-02" db="EMBL/GenBank/DDBJ databases">
        <authorList>
            <person name="Varghese N."/>
            <person name="Submissions S."/>
        </authorList>
    </citation>
    <scope>NUCLEOTIDE SEQUENCE [LARGE SCALE GENOMIC DNA]</scope>
    <source>
        <strain evidence="8">ATCC 27094</strain>
    </source>
</reference>
<dbReference type="Proteomes" id="UP000190092">
    <property type="component" value="Unassembled WGS sequence"/>
</dbReference>
<accession>A0A1T4N9J8</accession>
<dbReference type="PROSITE" id="PS50949">
    <property type="entry name" value="HTH_GNTR"/>
    <property type="match status" value="1"/>
</dbReference>
<dbReference type="CDD" id="cd00609">
    <property type="entry name" value="AAT_like"/>
    <property type="match status" value="1"/>
</dbReference>
<evidence type="ECO:0000259" key="6">
    <source>
        <dbReference type="PROSITE" id="PS50949"/>
    </source>
</evidence>
<dbReference type="SUPFAM" id="SSF53383">
    <property type="entry name" value="PLP-dependent transferases"/>
    <property type="match status" value="1"/>
</dbReference>
<dbReference type="GO" id="GO:0030170">
    <property type="term" value="F:pyridoxal phosphate binding"/>
    <property type="evidence" value="ECO:0007669"/>
    <property type="project" value="InterPro"/>
</dbReference>
<dbReference type="STRING" id="225324.SAMN02745126_02174"/>
<dbReference type="PANTHER" id="PTHR46577:SF1">
    <property type="entry name" value="HTH-TYPE TRANSCRIPTIONAL REGULATORY PROTEIN GABR"/>
    <property type="match status" value="1"/>
</dbReference>
<dbReference type="InterPro" id="IPR015424">
    <property type="entry name" value="PyrdxlP-dep_Trfase"/>
</dbReference>
<keyword evidence="5" id="KW-0804">Transcription</keyword>
<dbReference type="CDD" id="cd07377">
    <property type="entry name" value="WHTH_GntR"/>
    <property type="match status" value="1"/>
</dbReference>
<dbReference type="Gene3D" id="3.40.640.10">
    <property type="entry name" value="Type I PLP-dependent aspartate aminotransferase-like (Major domain)"/>
    <property type="match status" value="1"/>
</dbReference>
<dbReference type="AlphaFoldDB" id="A0A1T4N9J8"/>
<keyword evidence="2" id="KW-0663">Pyridoxal phosphate</keyword>
<dbReference type="RefSeq" id="WP_085933888.1">
    <property type="nucleotide sequence ID" value="NZ_FUWJ01000002.1"/>
</dbReference>
<feature type="domain" description="HTH gntR-type" evidence="6">
    <location>
        <begin position="12"/>
        <end position="80"/>
    </location>
</feature>
<dbReference type="SMART" id="SM00345">
    <property type="entry name" value="HTH_GNTR"/>
    <property type="match status" value="1"/>
</dbReference>
<proteinExistence type="inferred from homology"/>
<dbReference type="EMBL" id="FUWJ01000002">
    <property type="protein sequence ID" value="SJZ75773.1"/>
    <property type="molecule type" value="Genomic_DNA"/>
</dbReference>
<dbReference type="OrthoDB" id="9804020at2"/>
<dbReference type="InterPro" id="IPR015421">
    <property type="entry name" value="PyrdxlP-dep_Trfase_major"/>
</dbReference>
<dbReference type="InterPro" id="IPR004839">
    <property type="entry name" value="Aminotransferase_I/II_large"/>
</dbReference>
<dbReference type="Pfam" id="PF00392">
    <property type="entry name" value="GntR"/>
    <property type="match status" value="1"/>
</dbReference>
<evidence type="ECO:0000256" key="4">
    <source>
        <dbReference type="ARBA" id="ARBA00023125"/>
    </source>
</evidence>
<dbReference type="InterPro" id="IPR051446">
    <property type="entry name" value="HTH_trans_reg/aminotransferase"/>
</dbReference>
<evidence type="ECO:0000313" key="8">
    <source>
        <dbReference type="Proteomes" id="UP000190092"/>
    </source>
</evidence>
<evidence type="ECO:0000313" key="7">
    <source>
        <dbReference type="EMBL" id="SJZ75773.1"/>
    </source>
</evidence>
<keyword evidence="7" id="KW-0808">Transferase</keyword>
<evidence type="ECO:0000256" key="5">
    <source>
        <dbReference type="ARBA" id="ARBA00023163"/>
    </source>
</evidence>
<dbReference type="GO" id="GO:0008483">
    <property type="term" value="F:transaminase activity"/>
    <property type="evidence" value="ECO:0007669"/>
    <property type="project" value="UniProtKB-KW"/>
</dbReference>
<organism evidence="7 8">
    <name type="scientific">Enhydrobacter aerosaccus</name>
    <dbReference type="NCBI Taxonomy" id="225324"/>
    <lineage>
        <taxon>Bacteria</taxon>
        <taxon>Pseudomonadati</taxon>
        <taxon>Pseudomonadota</taxon>
        <taxon>Alphaproteobacteria</taxon>
        <taxon>Hyphomicrobiales</taxon>
        <taxon>Enhydrobacter</taxon>
    </lineage>
</organism>
<name>A0A1T4N9J8_9HYPH</name>
<dbReference type="Pfam" id="PF00155">
    <property type="entry name" value="Aminotran_1_2"/>
    <property type="match status" value="1"/>
</dbReference>
<comment type="similarity">
    <text evidence="1">In the C-terminal section; belongs to the class-I pyridoxal-phosphate-dependent aminotransferase family.</text>
</comment>
<keyword evidence="3" id="KW-0805">Transcription regulation</keyword>
<keyword evidence="4 7" id="KW-0238">DNA-binding</keyword>
<keyword evidence="8" id="KW-1185">Reference proteome</keyword>
<dbReference type="InterPro" id="IPR000524">
    <property type="entry name" value="Tscrpt_reg_HTH_GntR"/>
</dbReference>
<dbReference type="Gene3D" id="3.90.1150.10">
    <property type="entry name" value="Aspartate Aminotransferase, domain 1"/>
    <property type="match status" value="1"/>
</dbReference>
<sequence length="458" mass="48715">MDWRPTLNDRRGPVYEGIVEALAADIASGRLHRGQRLPTHRALAQALGIDLTTVTRAYGEAHRRGLTEARVGQGTFVAESRLHAPRAAAAGIEFDLSMNLPPEPVEADLEGRIMRGLQGLQRDYGLSDFMSYQPAGGSEQDRAVAATWLKRRVATAHADTLLVLPGTQTALMCLLLTLTKPGDVVLADRLTYPGFKAAAVAAKVRLVGVDSDRGGMSPAALEEACKRHAAKAVYLIPTIHNPTTTTLSASRREQLAAVIRRRGLLLFEDDAYGSLDPRLAPITTLVPECGYLAASLSKCIAPGLRVSFLLSPDRTTATALANTARAVAQMPVPLTVALALRWLADGSADAIIAAIAAEAAARQKLAARALAGLDYKAHPKGHHLWLTLPSLWNRMEFAAYVQRQGLAVVTSDSFSVDGVPEHAIRIALGAARSQADLSAALDLLAVALKAPASASRIV</sequence>
<evidence type="ECO:0000256" key="1">
    <source>
        <dbReference type="ARBA" id="ARBA00005384"/>
    </source>
</evidence>
<dbReference type="GO" id="GO:0003677">
    <property type="term" value="F:DNA binding"/>
    <property type="evidence" value="ECO:0007669"/>
    <property type="project" value="UniProtKB-KW"/>
</dbReference>
<dbReference type="InterPro" id="IPR015422">
    <property type="entry name" value="PyrdxlP-dep_Trfase_small"/>
</dbReference>
<dbReference type="Gene3D" id="1.10.10.10">
    <property type="entry name" value="Winged helix-like DNA-binding domain superfamily/Winged helix DNA-binding domain"/>
    <property type="match status" value="1"/>
</dbReference>
<dbReference type="SUPFAM" id="SSF46785">
    <property type="entry name" value="Winged helix' DNA-binding domain"/>
    <property type="match status" value="1"/>
</dbReference>
<dbReference type="InterPro" id="IPR036388">
    <property type="entry name" value="WH-like_DNA-bd_sf"/>
</dbReference>
<dbReference type="InterPro" id="IPR036390">
    <property type="entry name" value="WH_DNA-bd_sf"/>
</dbReference>
<evidence type="ECO:0000256" key="3">
    <source>
        <dbReference type="ARBA" id="ARBA00023015"/>
    </source>
</evidence>
<keyword evidence="7" id="KW-0032">Aminotransferase</keyword>
<evidence type="ECO:0000256" key="2">
    <source>
        <dbReference type="ARBA" id="ARBA00022898"/>
    </source>
</evidence>
<dbReference type="PANTHER" id="PTHR46577">
    <property type="entry name" value="HTH-TYPE TRANSCRIPTIONAL REGULATORY PROTEIN GABR"/>
    <property type="match status" value="1"/>
</dbReference>